<evidence type="ECO:0000313" key="4">
    <source>
        <dbReference type="Proteomes" id="UP001055712"/>
    </source>
</evidence>
<sequence>MATQAATPRARRSTQRATNPAPTPRTTRRAAALAAASDSGAEAEVAEETPKPAPRTTRRRAPAKKPAEPALAETPAASTEEEEEQEQALPSRSPARRRDAAAAQSAEKEAAEPSAVPPSSNKNHAAADRKPIGAIGTPLFLLLLVSALGMSGLYAATPYCQHRDCVELARNLPGLAAEAAAEGYSQLREKALHGAAAVHSQLKWEWEMLLSMLGRVTEGGVPSSLCHFDAAAALRGLMPAGQDFEALHAAASAVLSSGGVEPESRPAVALLVCELAAACEASLEHLDAAVADRQACMLHVDAAELGHDAEALQGMLASFLRDSPTGVVVVRRIDEMSTALLPVLEEATADSGLLVGPEGDDVATTEATFFFTSHIPASLFDSVRDAVKFKLDVKNHLVVDLALRAPLEVKGEVTAEAKALRRHIDFVIPVGLEPPAEEFEVEVGDLHPAQCALDPSILSTLLPEGDAWAALKESAASIFGEQRQAAGTEPAVVLFVCAADEVCEMAVAEAVRLTLGGPDCILILEGASLSDSQEMLATLSAFLKGSPSGIVLINRVAQMAPELLAVLVDALSSGGALLPGANSDVPAAATDATFLLTSLMPPSVFRHLDEQISFRQDVYLHLLADLRARAADKDAASALAETLQQRLDGLLPLRLSYEEAATDTDEDLSEYAPATESFGQWKRLPQEEEEAQLTEGEVEEEAQLVVESASEDGEEAMQQSGDEAEQGEESQGQEPAAAAEEFVTALSALDEQYDAGSDGQAAAAADEAGEGLAEAGGVSEWVDAPAEAGEDLDFGSLEEAGVLPRADEQAAAAAGVEEAEAIVREAADEEEQLPDEAQGPDSAAEWEAAEEDLYVAVADGEVEQVADGDVEQLDPVAEAVVYGSDGDGVA</sequence>
<evidence type="ECO:0000256" key="1">
    <source>
        <dbReference type="SAM" id="MobiDB-lite"/>
    </source>
</evidence>
<reference evidence="3" key="1">
    <citation type="journal article" date="2019" name="Plant J.">
        <title>Chlorella vulgaris genome assembly and annotation reveals the molecular basis for metabolic acclimation to high light conditions.</title>
        <authorList>
            <person name="Cecchin M."/>
            <person name="Marcolungo L."/>
            <person name="Rossato M."/>
            <person name="Girolomoni L."/>
            <person name="Cosentino E."/>
            <person name="Cuine S."/>
            <person name="Li-Beisson Y."/>
            <person name="Delledonne M."/>
            <person name="Ballottari M."/>
        </authorList>
    </citation>
    <scope>NUCLEOTIDE SEQUENCE</scope>
    <source>
        <strain evidence="3">211/11P</strain>
    </source>
</reference>
<feature type="compositionally biased region" description="Low complexity" evidence="1">
    <location>
        <begin position="68"/>
        <end position="78"/>
    </location>
</feature>
<evidence type="ECO:0000313" key="3">
    <source>
        <dbReference type="EMBL" id="KAI3438976.1"/>
    </source>
</evidence>
<feature type="transmembrane region" description="Helical" evidence="2">
    <location>
        <begin position="132"/>
        <end position="156"/>
    </location>
</feature>
<dbReference type="AlphaFoldDB" id="A0A9D4U1R7"/>
<organism evidence="3 4">
    <name type="scientific">Chlorella vulgaris</name>
    <name type="common">Green alga</name>
    <dbReference type="NCBI Taxonomy" id="3077"/>
    <lineage>
        <taxon>Eukaryota</taxon>
        <taxon>Viridiplantae</taxon>
        <taxon>Chlorophyta</taxon>
        <taxon>core chlorophytes</taxon>
        <taxon>Trebouxiophyceae</taxon>
        <taxon>Chlorellales</taxon>
        <taxon>Chlorellaceae</taxon>
        <taxon>Chlorella clade</taxon>
        <taxon>Chlorella</taxon>
    </lineage>
</organism>
<gene>
    <name evidence="3" type="ORF">D9Q98_001390</name>
</gene>
<feature type="compositionally biased region" description="Basic and acidic residues" evidence="1">
    <location>
        <begin position="96"/>
        <end position="111"/>
    </location>
</feature>
<keyword evidence="2" id="KW-1133">Transmembrane helix</keyword>
<dbReference type="Proteomes" id="UP001055712">
    <property type="component" value="Unassembled WGS sequence"/>
</dbReference>
<feature type="compositionally biased region" description="Acidic residues" evidence="1">
    <location>
        <begin position="687"/>
        <end position="702"/>
    </location>
</feature>
<feature type="region of interest" description="Disordered" evidence="1">
    <location>
        <begin position="1"/>
        <end position="127"/>
    </location>
</feature>
<feature type="region of interest" description="Disordered" evidence="1">
    <location>
        <begin position="754"/>
        <end position="774"/>
    </location>
</feature>
<keyword evidence="4" id="KW-1185">Reference proteome</keyword>
<comment type="caution">
    <text evidence="3">The sequence shown here is derived from an EMBL/GenBank/DDBJ whole genome shotgun (WGS) entry which is preliminary data.</text>
</comment>
<proteinExistence type="predicted"/>
<protein>
    <submittedName>
        <fullName evidence="3">Uncharacterized protein</fullName>
    </submittedName>
</protein>
<dbReference type="EMBL" id="SIDB01000001">
    <property type="protein sequence ID" value="KAI3438976.1"/>
    <property type="molecule type" value="Genomic_DNA"/>
</dbReference>
<accession>A0A9D4U1R7</accession>
<name>A0A9D4U1R7_CHLVU</name>
<feature type="region of interest" description="Disordered" evidence="1">
    <location>
        <begin position="676"/>
        <end position="738"/>
    </location>
</feature>
<feature type="compositionally biased region" description="Low complexity" evidence="1">
    <location>
        <begin position="729"/>
        <end position="738"/>
    </location>
</feature>
<dbReference type="OrthoDB" id="515346at2759"/>
<feature type="region of interest" description="Disordered" evidence="1">
    <location>
        <begin position="825"/>
        <end position="846"/>
    </location>
</feature>
<reference evidence="3" key="2">
    <citation type="submission" date="2020-11" db="EMBL/GenBank/DDBJ databases">
        <authorList>
            <person name="Cecchin M."/>
            <person name="Marcolungo L."/>
            <person name="Rossato M."/>
            <person name="Girolomoni L."/>
            <person name="Cosentino E."/>
            <person name="Cuine S."/>
            <person name="Li-Beisson Y."/>
            <person name="Delledonne M."/>
            <person name="Ballottari M."/>
        </authorList>
    </citation>
    <scope>NUCLEOTIDE SEQUENCE</scope>
    <source>
        <strain evidence="3">211/11P</strain>
        <tissue evidence="3">Whole cell</tissue>
    </source>
</reference>
<keyword evidence="2" id="KW-0472">Membrane</keyword>
<keyword evidence="2" id="KW-0812">Transmembrane</keyword>
<evidence type="ECO:0000256" key="2">
    <source>
        <dbReference type="SAM" id="Phobius"/>
    </source>
</evidence>